<dbReference type="RefSeq" id="WP_013862906.1">
    <property type="nucleotide sequence ID" value="NC_015635.1"/>
</dbReference>
<dbReference type="AlphaFoldDB" id="F5XDL1"/>
<dbReference type="InterPro" id="IPR014914">
    <property type="entry name" value="RES_dom"/>
</dbReference>
<dbReference type="Proteomes" id="UP000007947">
    <property type="component" value="Chromosome"/>
</dbReference>
<evidence type="ECO:0000313" key="2">
    <source>
        <dbReference type="EMBL" id="BAK35034.1"/>
    </source>
</evidence>
<proteinExistence type="predicted"/>
<dbReference type="eggNOG" id="ENOG5033NB3">
    <property type="taxonomic scope" value="Bacteria"/>
</dbReference>
<gene>
    <name evidence="2" type="ordered locus">MLP_20200</name>
</gene>
<dbReference type="OrthoDB" id="4481222at2"/>
<protein>
    <recommendedName>
        <fullName evidence="1">RES domain-containing protein</fullName>
    </recommendedName>
</protein>
<evidence type="ECO:0000313" key="3">
    <source>
        <dbReference type="Proteomes" id="UP000007947"/>
    </source>
</evidence>
<feature type="domain" description="RES" evidence="1">
    <location>
        <begin position="31"/>
        <end position="183"/>
    </location>
</feature>
<dbReference type="STRING" id="1032480.MLP_20200"/>
<keyword evidence="3" id="KW-1185">Reference proteome</keyword>
<dbReference type="Pfam" id="PF08808">
    <property type="entry name" value="RES"/>
    <property type="match status" value="1"/>
</dbReference>
<accession>F5XDL1</accession>
<evidence type="ECO:0000259" key="1">
    <source>
        <dbReference type="Pfam" id="PF08808"/>
    </source>
</evidence>
<name>F5XDL1_MICPN</name>
<reference evidence="2 3" key="1">
    <citation type="submission" date="2011-05" db="EMBL/GenBank/DDBJ databases">
        <title>Whole genome sequence of Microlunatus phosphovorus NM-1.</title>
        <authorList>
            <person name="Hosoyama A."/>
            <person name="Sasaki K."/>
            <person name="Harada T."/>
            <person name="Igarashi R."/>
            <person name="Kawakoshi A."/>
            <person name="Sasagawa M."/>
            <person name="Fukada J."/>
            <person name="Nakamura S."/>
            <person name="Katano Y."/>
            <person name="Hanada S."/>
            <person name="Kamagata Y."/>
            <person name="Nakamura N."/>
            <person name="Yamazaki S."/>
            <person name="Fujita N."/>
        </authorList>
    </citation>
    <scope>NUCLEOTIDE SEQUENCE [LARGE SCALE GENOMIC DNA]</scope>
    <source>
        <strain evidence="3">ATCC 700054 / DSM 10555 / JCM 9379 / NBRC 101784 / NCIMB 13414 / VKM Ac-1990 / NM-1</strain>
    </source>
</reference>
<dbReference type="HOGENOM" id="CLU_1336657_0_0_11"/>
<dbReference type="EMBL" id="AP012204">
    <property type="protein sequence ID" value="BAK35034.1"/>
    <property type="molecule type" value="Genomic_DNA"/>
</dbReference>
<sequence length="221" mass="24208">MNRDQIQLGEPEDPAVLAAEFPRLGSLGTAPWYRAHSADYPDQPDRGCWWFSSVSPPKPVEGRFDLPYPKGTCYFADDIETAVRERLGSVWGRHHFLPPISLTGTTVSMIDPTSYVEASDIAHTDHADAAGFVTREIAGGAPYELTHRHAVAFSGAGFGGIAYRPRFTPGDVLALALFGDAGRPVPRRLASDVLGWQMHLRSPIRSTISRRRASILEPPAM</sequence>
<dbReference type="KEGG" id="mph:MLP_20200"/>
<organism evidence="2 3">
    <name type="scientific">Microlunatus phosphovorus (strain ATCC 700054 / DSM 10555 / JCM 9379 / NBRC 101784 / NCIMB 13414 / VKM Ac-1990 / NM-1)</name>
    <dbReference type="NCBI Taxonomy" id="1032480"/>
    <lineage>
        <taxon>Bacteria</taxon>
        <taxon>Bacillati</taxon>
        <taxon>Actinomycetota</taxon>
        <taxon>Actinomycetes</taxon>
        <taxon>Propionibacteriales</taxon>
        <taxon>Propionibacteriaceae</taxon>
        <taxon>Microlunatus</taxon>
    </lineage>
</organism>